<dbReference type="Proteomes" id="UP000238479">
    <property type="component" value="Chromosome 7"/>
</dbReference>
<evidence type="ECO:0000313" key="3">
    <source>
        <dbReference type="Proteomes" id="UP000238479"/>
    </source>
</evidence>
<evidence type="ECO:0000313" key="2">
    <source>
        <dbReference type="EMBL" id="PRQ21863.1"/>
    </source>
</evidence>
<keyword evidence="3" id="KW-1185">Reference proteome</keyword>
<dbReference type="EMBL" id="PDCK01000045">
    <property type="protein sequence ID" value="PRQ21863.1"/>
    <property type="molecule type" value="Genomic_DNA"/>
</dbReference>
<reference evidence="2 3" key="1">
    <citation type="journal article" date="2018" name="Nat. Genet.">
        <title>The Rosa genome provides new insights in the design of modern roses.</title>
        <authorList>
            <person name="Bendahmane M."/>
        </authorList>
    </citation>
    <scope>NUCLEOTIDE SEQUENCE [LARGE SCALE GENOMIC DNA]</scope>
    <source>
        <strain evidence="3">cv. Old Blush</strain>
    </source>
</reference>
<feature type="compositionally biased region" description="Basic and acidic residues" evidence="1">
    <location>
        <begin position="119"/>
        <end position="133"/>
    </location>
</feature>
<name>A0A2P6PIV9_ROSCH</name>
<dbReference type="AlphaFoldDB" id="A0A2P6PIV9"/>
<protein>
    <submittedName>
        <fullName evidence="2">Uncharacterized protein</fullName>
    </submittedName>
</protein>
<comment type="caution">
    <text evidence="2">The sequence shown here is derived from an EMBL/GenBank/DDBJ whole genome shotgun (WGS) entry which is preliminary data.</text>
</comment>
<feature type="region of interest" description="Disordered" evidence="1">
    <location>
        <begin position="92"/>
        <end position="139"/>
    </location>
</feature>
<accession>A0A2P6PIV9</accession>
<sequence>MAKISCFSLIVRKKKKVKGDGESAKAGEVDKAIRTLQLRLQQQPVKTVEVNGLKPLKSFGAFIPYGVDKKPIKDKVKSPDSLIGLREAAYEAEDEHGESPINSNGSDLQVSEANAGEEVSLRKMDCCESDKDSGGVWID</sequence>
<feature type="compositionally biased region" description="Polar residues" evidence="1">
    <location>
        <begin position="100"/>
        <end position="112"/>
    </location>
</feature>
<organism evidence="2 3">
    <name type="scientific">Rosa chinensis</name>
    <name type="common">China rose</name>
    <dbReference type="NCBI Taxonomy" id="74649"/>
    <lineage>
        <taxon>Eukaryota</taxon>
        <taxon>Viridiplantae</taxon>
        <taxon>Streptophyta</taxon>
        <taxon>Embryophyta</taxon>
        <taxon>Tracheophyta</taxon>
        <taxon>Spermatophyta</taxon>
        <taxon>Magnoliopsida</taxon>
        <taxon>eudicotyledons</taxon>
        <taxon>Gunneridae</taxon>
        <taxon>Pentapetalae</taxon>
        <taxon>rosids</taxon>
        <taxon>fabids</taxon>
        <taxon>Rosales</taxon>
        <taxon>Rosaceae</taxon>
        <taxon>Rosoideae</taxon>
        <taxon>Rosoideae incertae sedis</taxon>
        <taxon>Rosa</taxon>
    </lineage>
</organism>
<dbReference type="Gramene" id="PRQ21863">
    <property type="protein sequence ID" value="PRQ21863"/>
    <property type="gene ID" value="RchiOBHm_Chr7g0243941"/>
</dbReference>
<gene>
    <name evidence="2" type="ORF">RchiOBHm_Chr7g0243941</name>
</gene>
<proteinExistence type="predicted"/>
<dbReference type="STRING" id="74649.A0A2P6PIV9"/>
<evidence type="ECO:0000256" key="1">
    <source>
        <dbReference type="SAM" id="MobiDB-lite"/>
    </source>
</evidence>